<sequence length="208" mass="24112">MKSEIEAKIEYQEVIGEANPGGYQPVRFTRVKYKASPETHIDIRQFQRGYDEEDEEKFFPTKKGFRFLESEFRRVVKKYALMPETYVHPLIVKKSFSLLNNGHFESAVLQAFKIIETRIREKISADPEDVGVKLIRKAFNPENGPLTDYDLPKAEREAFGNYIAGAFGYYKNPCSHRDIDMDFISAFDRIVVASDLLKVIEKSKINKK</sequence>
<organism evidence="2">
    <name type="scientific">marine sediment metagenome</name>
    <dbReference type="NCBI Taxonomy" id="412755"/>
    <lineage>
        <taxon>unclassified sequences</taxon>
        <taxon>metagenomes</taxon>
        <taxon>ecological metagenomes</taxon>
    </lineage>
</organism>
<proteinExistence type="predicted"/>
<name>X0T8D1_9ZZZZ</name>
<dbReference type="InterPro" id="IPR012654">
    <property type="entry name" value="CHP02391"/>
</dbReference>
<dbReference type="NCBIfam" id="TIGR02391">
    <property type="entry name" value="hypoth_ymh"/>
    <property type="match status" value="1"/>
</dbReference>
<comment type="caution">
    <text evidence="2">The sequence shown here is derived from an EMBL/GenBank/DDBJ whole genome shotgun (WGS) entry which is preliminary data.</text>
</comment>
<feature type="domain" description="Conserved hypothetical protein CHP02391" evidence="1">
    <location>
        <begin position="87"/>
        <end position="199"/>
    </location>
</feature>
<evidence type="ECO:0000313" key="2">
    <source>
        <dbReference type="EMBL" id="GAF72345.1"/>
    </source>
</evidence>
<gene>
    <name evidence="2" type="ORF">S01H1_07905</name>
</gene>
<dbReference type="Pfam" id="PF09509">
    <property type="entry name" value="Hypoth_Ymh"/>
    <property type="match status" value="1"/>
</dbReference>
<accession>X0T8D1</accession>
<dbReference type="AlphaFoldDB" id="X0T8D1"/>
<reference evidence="2" key="1">
    <citation type="journal article" date="2014" name="Front. Microbiol.">
        <title>High frequency of phylogenetically diverse reductive dehalogenase-homologous genes in deep subseafloor sedimentary metagenomes.</title>
        <authorList>
            <person name="Kawai M."/>
            <person name="Futagami T."/>
            <person name="Toyoda A."/>
            <person name="Takaki Y."/>
            <person name="Nishi S."/>
            <person name="Hori S."/>
            <person name="Arai W."/>
            <person name="Tsubouchi T."/>
            <person name="Morono Y."/>
            <person name="Uchiyama I."/>
            <person name="Ito T."/>
            <person name="Fujiyama A."/>
            <person name="Inagaki F."/>
            <person name="Takami H."/>
        </authorList>
    </citation>
    <scope>NUCLEOTIDE SEQUENCE</scope>
    <source>
        <strain evidence="2">Expedition CK06-06</strain>
    </source>
</reference>
<dbReference type="EMBL" id="BARS01004056">
    <property type="protein sequence ID" value="GAF72345.1"/>
    <property type="molecule type" value="Genomic_DNA"/>
</dbReference>
<protein>
    <recommendedName>
        <fullName evidence="1">Conserved hypothetical protein CHP02391 domain-containing protein</fullName>
    </recommendedName>
</protein>
<evidence type="ECO:0000259" key="1">
    <source>
        <dbReference type="Pfam" id="PF09509"/>
    </source>
</evidence>